<sequence length="1165" mass="130961">MDVRRTKRNNPRTPDPDKKYQLLIGATPYQNDYTSSPLKSHSLFPFSFFPFPLYLSPSLSLSHPTKELESKHLTLLESTSISHLATMQMLRFRSGSASKEKGSSPVAAGQSSPSASSTLLFSPSSSPSSLGRSSNGASAALGRPLRLVYCDGRGKFHLDPEAVAALQLVKGPVGVVSVCGRARQGKSFILNQLLGRSSGFQVASTHKPCTKGLWMWSAPIKRMSLDGTEYSLLLLDTEGIDAYDQTGTYSIQLFSLAVLLSSLFIYNQMGGIDEAALDRLSLVTEMTKHIRVRATGGKTSASEIGQFAPLFIWLLRDFYLDLAEENRKITPRDYLELALRPIQGGGRDVTSKNEIRESIRALFPDRECFTLVRPLHNENDLQRLDQIPLERLRPEFRVGLDELTKFVFERTRPKQVGSTVMTGPMLAGLTQSFLDAINNGAVPVISSSWQSVEESECRRAYDTASEVYVSSFDHNKPAEEDALREAHEDAFQKSLASFNATAVGAGSARINYEKQLHKFCRKKFEDYKKSVFLEADKQCSDMIQRMDKKLRAACLAAGVRVASVIEVLETLLFEYESSCHGPGKWQMLAIFLRQCLEGPILDLCTKQINLAESERTALALKCRSDEDKLMLLSKQLEAQEKHKTEYLKRYEDAINDKLKISEDLAIRLSNLRSKYATLEERCTAISKDLDLARQESSNWRTKYEKSVQEHRAEGDKLISQIASLEARYSGAEGKYEAAREQATSAQEEALEWRHKYEVAAAQAKSALERVALVQDKINSMAQERVDSVRAEFADFLAEKEEEIKNLNIKLERAESHANAVSSQMQDAESQLRIHDAETNALKKEINDLLQKLDNVKSSSLSYEKEARILEQEKRYLEEKYLHECKKAEEAEEKYKSAERDAKRAIELANLARDDVITAQKEKSEAQHLSLERLTMLERVQRQVASLEQEKLKLYEGLQVLRHSEEEALSRVELLERKFDDREKEIEELMNGSNEQRSSSVHVFNDLLASERAARAEANRRAEALSLQLQITQGKLDALHQEMTTIRVTETALDGKFRSTSRGKRSRGDDVGTESVQNIEAVKGRGKSKLAGTSMFSLPEDGGSVYGGEGANIEIEEADSNDYTKFTVLRLRQELTSHGFGAQLLELKNPSKKDLLDLYEKNVLQK</sequence>
<dbReference type="InterPro" id="IPR003191">
    <property type="entry name" value="Guanylate-bd/ATL_C"/>
</dbReference>
<evidence type="ECO:0000256" key="2">
    <source>
        <dbReference type="ARBA" id="ARBA00022801"/>
    </source>
</evidence>
<proteinExistence type="inferred from homology"/>
<organism evidence="8 9">
    <name type="scientific">Rhynchospora pubera</name>
    <dbReference type="NCBI Taxonomy" id="906938"/>
    <lineage>
        <taxon>Eukaryota</taxon>
        <taxon>Viridiplantae</taxon>
        <taxon>Streptophyta</taxon>
        <taxon>Embryophyta</taxon>
        <taxon>Tracheophyta</taxon>
        <taxon>Spermatophyta</taxon>
        <taxon>Magnoliopsida</taxon>
        <taxon>Liliopsida</taxon>
        <taxon>Poales</taxon>
        <taxon>Cyperaceae</taxon>
        <taxon>Cyperoideae</taxon>
        <taxon>Rhynchosporeae</taxon>
        <taxon>Rhynchospora</taxon>
    </lineage>
</organism>
<dbReference type="InterPro" id="IPR030386">
    <property type="entry name" value="G_GB1_RHD3_dom"/>
</dbReference>
<dbReference type="SUPFAM" id="SSF48340">
    <property type="entry name" value="Interferon-induced guanylate-binding protein 1 (GBP1), C-terminal domain"/>
    <property type="match status" value="1"/>
</dbReference>
<evidence type="ECO:0000256" key="5">
    <source>
        <dbReference type="SAM" id="Coils"/>
    </source>
</evidence>
<dbReference type="FunFam" id="1.20.1000.10:FF:000003">
    <property type="entry name" value="Guanylate-binding family protein"/>
    <property type="match status" value="1"/>
</dbReference>
<evidence type="ECO:0000256" key="4">
    <source>
        <dbReference type="PROSITE-ProRule" id="PRU01052"/>
    </source>
</evidence>
<evidence type="ECO:0000256" key="3">
    <source>
        <dbReference type="ARBA" id="ARBA00023134"/>
    </source>
</evidence>
<dbReference type="Pfam" id="PF02263">
    <property type="entry name" value="GBP"/>
    <property type="match status" value="1"/>
</dbReference>
<evidence type="ECO:0000313" key="9">
    <source>
        <dbReference type="Proteomes" id="UP001140206"/>
    </source>
</evidence>
<dbReference type="Pfam" id="PF02841">
    <property type="entry name" value="GBP_C"/>
    <property type="match status" value="1"/>
</dbReference>
<feature type="compositionally biased region" description="Low complexity" evidence="6">
    <location>
        <begin position="103"/>
        <end position="137"/>
    </location>
</feature>
<dbReference type="InterPro" id="IPR036543">
    <property type="entry name" value="Guanylate-bd_C_sf"/>
</dbReference>
<evidence type="ECO:0000256" key="6">
    <source>
        <dbReference type="SAM" id="MobiDB-lite"/>
    </source>
</evidence>
<comment type="similarity">
    <text evidence="4">Belongs to the TRAFAC class dynamin-like GTPase superfamily. GB1/RHD3 GTPase family.</text>
</comment>
<dbReference type="InterPro" id="IPR027417">
    <property type="entry name" value="P-loop_NTPase"/>
</dbReference>
<feature type="region of interest" description="Disordered" evidence="6">
    <location>
        <begin position="95"/>
        <end position="137"/>
    </location>
</feature>
<dbReference type="PANTHER" id="PTHR10751">
    <property type="entry name" value="GUANYLATE BINDING PROTEIN"/>
    <property type="match status" value="1"/>
</dbReference>
<accession>A0AAV8F6T6</accession>
<gene>
    <name evidence="8" type="ORF">LUZ62_039990</name>
</gene>
<dbReference type="AlphaFoldDB" id="A0AAV8F6T6"/>
<keyword evidence="2" id="KW-0378">Hydrolase</keyword>
<feature type="coiled-coil region" evidence="5">
    <location>
        <begin position="636"/>
        <end position="755"/>
    </location>
</feature>
<dbReference type="InterPro" id="IPR015894">
    <property type="entry name" value="Guanylate-bd_N"/>
</dbReference>
<comment type="caution">
    <text evidence="8">The sequence shown here is derived from an EMBL/GenBank/DDBJ whole genome shotgun (WGS) entry which is preliminary data.</text>
</comment>
<protein>
    <submittedName>
        <fullName evidence="8">Guanylate-binding protein</fullName>
    </submittedName>
</protein>
<dbReference type="FunFam" id="3.40.50.300:FF:000723">
    <property type="entry name" value="Guanylate-binding family protein"/>
    <property type="match status" value="1"/>
</dbReference>
<dbReference type="Gene3D" id="1.20.1000.10">
    <property type="entry name" value="Guanylate-binding protein, C-terminal domain"/>
    <property type="match status" value="1"/>
</dbReference>
<name>A0AAV8F6T6_9POAL</name>
<keyword evidence="3" id="KW-0342">GTP-binding</keyword>
<reference evidence="8" key="1">
    <citation type="submission" date="2022-08" db="EMBL/GenBank/DDBJ databases">
        <authorList>
            <person name="Marques A."/>
        </authorList>
    </citation>
    <scope>NUCLEOTIDE SEQUENCE</scope>
    <source>
        <strain evidence="8">RhyPub2mFocal</strain>
        <tissue evidence="8">Leaves</tissue>
    </source>
</reference>
<keyword evidence="9" id="KW-1185">Reference proteome</keyword>
<feature type="domain" description="GB1/RHD3-type G" evidence="7">
    <location>
        <begin position="170"/>
        <end position="412"/>
    </location>
</feature>
<dbReference type="PROSITE" id="PS51715">
    <property type="entry name" value="G_GB1_RHD3"/>
    <property type="match status" value="1"/>
</dbReference>
<dbReference type="GO" id="GO:0005525">
    <property type="term" value="F:GTP binding"/>
    <property type="evidence" value="ECO:0007669"/>
    <property type="project" value="UniProtKB-KW"/>
</dbReference>
<dbReference type="SUPFAM" id="SSF52540">
    <property type="entry name" value="P-loop containing nucleoside triphosphate hydrolases"/>
    <property type="match status" value="1"/>
</dbReference>
<keyword evidence="1" id="KW-0547">Nucleotide-binding</keyword>
<evidence type="ECO:0000256" key="1">
    <source>
        <dbReference type="ARBA" id="ARBA00022741"/>
    </source>
</evidence>
<feature type="coiled-coil region" evidence="5">
    <location>
        <begin position="796"/>
        <end position="1041"/>
    </location>
</feature>
<keyword evidence="5" id="KW-0175">Coiled coil</keyword>
<dbReference type="EMBL" id="JAMFTS010000002">
    <property type="protein sequence ID" value="KAJ4788744.1"/>
    <property type="molecule type" value="Genomic_DNA"/>
</dbReference>
<dbReference type="GO" id="GO:0003924">
    <property type="term" value="F:GTPase activity"/>
    <property type="evidence" value="ECO:0007669"/>
    <property type="project" value="InterPro"/>
</dbReference>
<dbReference type="Gene3D" id="3.40.50.300">
    <property type="entry name" value="P-loop containing nucleotide triphosphate hydrolases"/>
    <property type="match status" value="1"/>
</dbReference>
<dbReference type="CDD" id="cd01851">
    <property type="entry name" value="GBP"/>
    <property type="match status" value="1"/>
</dbReference>
<evidence type="ECO:0000313" key="8">
    <source>
        <dbReference type="EMBL" id="KAJ4788744.1"/>
    </source>
</evidence>
<dbReference type="Proteomes" id="UP001140206">
    <property type="component" value="Chromosome 2"/>
</dbReference>
<evidence type="ECO:0000259" key="7">
    <source>
        <dbReference type="PROSITE" id="PS51715"/>
    </source>
</evidence>